<accession>A0A0F4PR88</accession>
<evidence type="ECO:0000313" key="3">
    <source>
        <dbReference type="Proteomes" id="UP000033664"/>
    </source>
</evidence>
<keyword evidence="1" id="KW-1133">Transmembrane helix</keyword>
<comment type="caution">
    <text evidence="2">The sequence shown here is derived from an EMBL/GenBank/DDBJ whole genome shotgun (WGS) entry which is preliminary data.</text>
</comment>
<dbReference type="EMBL" id="JXXZ01000015">
    <property type="protein sequence ID" value="KJY96796.1"/>
    <property type="molecule type" value="Genomic_DNA"/>
</dbReference>
<feature type="transmembrane region" description="Helical" evidence="1">
    <location>
        <begin position="37"/>
        <end position="57"/>
    </location>
</feature>
<dbReference type="OrthoDB" id="6314641at2"/>
<dbReference type="Pfam" id="PF19667">
    <property type="entry name" value="DUF6170"/>
    <property type="match status" value="1"/>
</dbReference>
<protein>
    <submittedName>
        <fullName evidence="2">Uncharacterized protein</fullName>
    </submittedName>
</protein>
<evidence type="ECO:0000313" key="2">
    <source>
        <dbReference type="EMBL" id="KJY96796.1"/>
    </source>
</evidence>
<sequence>MIYFLPSQIPKLKSLSHHERLAIVADSLNRLSAQRRVMLNIIKLLLITPLFLLLVRFEGWHMLPWLLLAGIAYPIIVLPVRHAFALFHLDEAIAAHKKGN</sequence>
<dbReference type="RefSeq" id="WP_045979845.1">
    <property type="nucleotide sequence ID" value="NZ_JXXY01000014.1"/>
</dbReference>
<dbReference type="AlphaFoldDB" id="A0A0F4PR88"/>
<evidence type="ECO:0000256" key="1">
    <source>
        <dbReference type="SAM" id="Phobius"/>
    </source>
</evidence>
<dbReference type="InterPro" id="IPR046168">
    <property type="entry name" value="DUF6170"/>
</dbReference>
<proteinExistence type="predicted"/>
<gene>
    <name evidence="2" type="ORF">TW72_16410</name>
</gene>
<dbReference type="Proteomes" id="UP000033664">
    <property type="component" value="Unassembled WGS sequence"/>
</dbReference>
<name>A0A0F4PR88_9GAMM</name>
<reference evidence="2 3" key="1">
    <citation type="journal article" date="2015" name="BMC Genomics">
        <title>Genome mining reveals unlocked bioactive potential of marine Gram-negative bacteria.</title>
        <authorList>
            <person name="Machado H."/>
            <person name="Sonnenschein E.C."/>
            <person name="Melchiorsen J."/>
            <person name="Gram L."/>
        </authorList>
    </citation>
    <scope>NUCLEOTIDE SEQUENCE [LARGE SCALE GENOMIC DNA]</scope>
    <source>
        <strain evidence="2 3">S3137</strain>
    </source>
</reference>
<organism evidence="2 3">
    <name type="scientific">Pseudoalteromonas ruthenica</name>
    <dbReference type="NCBI Taxonomy" id="151081"/>
    <lineage>
        <taxon>Bacteria</taxon>
        <taxon>Pseudomonadati</taxon>
        <taxon>Pseudomonadota</taxon>
        <taxon>Gammaproteobacteria</taxon>
        <taxon>Alteromonadales</taxon>
        <taxon>Pseudoalteromonadaceae</taxon>
        <taxon>Pseudoalteromonas</taxon>
    </lineage>
</organism>
<feature type="transmembrane region" description="Helical" evidence="1">
    <location>
        <begin position="63"/>
        <end position="80"/>
    </location>
</feature>
<dbReference type="PATRIC" id="fig|151081.8.peg.2606"/>
<keyword evidence="1" id="KW-0472">Membrane</keyword>
<dbReference type="eggNOG" id="ENOG503302N">
    <property type="taxonomic scope" value="Bacteria"/>
</dbReference>
<keyword evidence="3" id="KW-1185">Reference proteome</keyword>
<dbReference type="GeneID" id="58230085"/>
<keyword evidence="1" id="KW-0812">Transmembrane</keyword>